<evidence type="ECO:0000313" key="3">
    <source>
        <dbReference type="Proteomes" id="UP000825078"/>
    </source>
</evidence>
<keyword evidence="1" id="KW-0663">Pyridoxal phosphate</keyword>
<protein>
    <recommendedName>
        <fullName evidence="4">UDP-4-amino-4-deoxy-L-arabinose--oxoglutarate aminotransferase</fullName>
    </recommendedName>
</protein>
<dbReference type="InterPro" id="IPR000653">
    <property type="entry name" value="DegT/StrS_aminotransferase"/>
</dbReference>
<evidence type="ECO:0000256" key="1">
    <source>
        <dbReference type="ARBA" id="ARBA00022898"/>
    </source>
</evidence>
<dbReference type="SUPFAM" id="SSF53383">
    <property type="entry name" value="PLP-dependent transferases"/>
    <property type="match status" value="1"/>
</dbReference>
<dbReference type="InterPro" id="IPR015424">
    <property type="entry name" value="PyrdxlP-dep_Trfase"/>
</dbReference>
<accession>A0AAD1NNF2</accession>
<proteinExistence type="predicted"/>
<name>A0AAD1NNF2_9GAMM</name>
<evidence type="ECO:0008006" key="4">
    <source>
        <dbReference type="Google" id="ProtNLM"/>
    </source>
</evidence>
<dbReference type="Pfam" id="PF01041">
    <property type="entry name" value="DegT_DnrJ_EryC1"/>
    <property type="match status" value="1"/>
</dbReference>
<dbReference type="InterPro" id="IPR015422">
    <property type="entry name" value="PyrdxlP-dep_Trfase_small"/>
</dbReference>
<dbReference type="AlphaFoldDB" id="A0AAD1NNF2"/>
<gene>
    <name evidence="2" type="ORF">TUM17379_14650</name>
</gene>
<evidence type="ECO:0000313" key="2">
    <source>
        <dbReference type="EMBL" id="BCV44447.1"/>
    </source>
</evidence>
<reference evidence="2" key="1">
    <citation type="submission" date="2021-05" db="EMBL/GenBank/DDBJ databases">
        <title>Molecular characterization for Shewanella algae harboring chromosomal blaOXA-55-like strains isolated from clinical and environment sample.</title>
        <authorList>
            <person name="Ohama Y."/>
            <person name="Aoki K."/>
            <person name="Harada S."/>
            <person name="Moriya K."/>
            <person name="Ishii Y."/>
            <person name="Tateda K."/>
        </authorList>
    </citation>
    <scope>NUCLEOTIDE SEQUENCE</scope>
    <source>
        <strain evidence="2">TUM17379</strain>
    </source>
</reference>
<dbReference type="Gene3D" id="3.90.1150.10">
    <property type="entry name" value="Aspartate Aminotransferase, domain 1"/>
    <property type="match status" value="1"/>
</dbReference>
<sequence>MNSNGVELGVHYPIAPHKQIAYEELSNLSLPISEKIHREVISLPMHPALTNEEVVKIIDTVNAY</sequence>
<dbReference type="EMBL" id="AP024613">
    <property type="protein sequence ID" value="BCV44447.1"/>
    <property type="molecule type" value="Genomic_DNA"/>
</dbReference>
<organism evidence="2 3">
    <name type="scientific">Shewanella algae</name>
    <dbReference type="NCBI Taxonomy" id="38313"/>
    <lineage>
        <taxon>Bacteria</taxon>
        <taxon>Pseudomonadati</taxon>
        <taxon>Pseudomonadota</taxon>
        <taxon>Gammaproteobacteria</taxon>
        <taxon>Alteromonadales</taxon>
        <taxon>Shewanellaceae</taxon>
        <taxon>Shewanella</taxon>
    </lineage>
</organism>
<dbReference type="Proteomes" id="UP000825078">
    <property type="component" value="Chromosome"/>
</dbReference>